<accession>A0A0F9PTZ7</accession>
<dbReference type="AlphaFoldDB" id="A0A0F9PTZ7"/>
<evidence type="ECO:0000313" key="1">
    <source>
        <dbReference type="EMBL" id="KKN33629.1"/>
    </source>
</evidence>
<comment type="caution">
    <text evidence="1">The sequence shown here is derived from an EMBL/GenBank/DDBJ whole genome shotgun (WGS) entry which is preliminary data.</text>
</comment>
<protein>
    <submittedName>
        <fullName evidence="1">Uncharacterized protein</fullName>
    </submittedName>
</protein>
<gene>
    <name evidence="1" type="ORF">LCGC14_0801670</name>
</gene>
<dbReference type="EMBL" id="LAZR01002162">
    <property type="protein sequence ID" value="KKN33629.1"/>
    <property type="molecule type" value="Genomic_DNA"/>
</dbReference>
<proteinExistence type="predicted"/>
<name>A0A0F9PTZ7_9ZZZZ</name>
<reference evidence="1" key="1">
    <citation type="journal article" date="2015" name="Nature">
        <title>Complex archaea that bridge the gap between prokaryotes and eukaryotes.</title>
        <authorList>
            <person name="Spang A."/>
            <person name="Saw J.H."/>
            <person name="Jorgensen S.L."/>
            <person name="Zaremba-Niedzwiedzka K."/>
            <person name="Martijn J."/>
            <person name="Lind A.E."/>
            <person name="van Eijk R."/>
            <person name="Schleper C."/>
            <person name="Guy L."/>
            <person name="Ettema T.J."/>
        </authorList>
    </citation>
    <scope>NUCLEOTIDE SEQUENCE</scope>
</reference>
<sequence>MTKEEAIQQIEGLFPTDSQYEETNKIGERLLAQAKRELIGWRIEPTEVLIRYAELCQAEECRQDRHYFANRQGHY</sequence>
<organism evidence="1">
    <name type="scientific">marine sediment metagenome</name>
    <dbReference type="NCBI Taxonomy" id="412755"/>
    <lineage>
        <taxon>unclassified sequences</taxon>
        <taxon>metagenomes</taxon>
        <taxon>ecological metagenomes</taxon>
    </lineage>
</organism>